<evidence type="ECO:0000313" key="8">
    <source>
        <dbReference type="Proteomes" id="UP000198724"/>
    </source>
</evidence>
<dbReference type="STRING" id="1436961.SAMN05421739_101797"/>
<dbReference type="EMBL" id="FOOT01000001">
    <property type="protein sequence ID" value="SFG05326.1"/>
    <property type="molecule type" value="Genomic_DNA"/>
</dbReference>
<accession>A0A1I2NV59</accession>
<reference evidence="8" key="1">
    <citation type="submission" date="2016-10" db="EMBL/GenBank/DDBJ databases">
        <authorList>
            <person name="Varghese N."/>
            <person name="Submissions S."/>
        </authorList>
    </citation>
    <scope>NUCLEOTIDE SEQUENCE [LARGE SCALE GENOMIC DNA]</scope>
    <source>
        <strain evidence="8">LP51</strain>
    </source>
</reference>
<dbReference type="CDD" id="cd06171">
    <property type="entry name" value="Sigma70_r4"/>
    <property type="match status" value="1"/>
</dbReference>
<dbReference type="InterPro" id="IPR039425">
    <property type="entry name" value="RNA_pol_sigma-70-like"/>
</dbReference>
<proteinExistence type="inferred from homology"/>
<dbReference type="InterPro" id="IPR013325">
    <property type="entry name" value="RNA_pol_sigma_r2"/>
</dbReference>
<dbReference type="AlphaFoldDB" id="A0A1I2NV59"/>
<dbReference type="Proteomes" id="UP000198724">
    <property type="component" value="Unassembled WGS sequence"/>
</dbReference>
<dbReference type="InterPro" id="IPR014284">
    <property type="entry name" value="RNA_pol_sigma-70_dom"/>
</dbReference>
<keyword evidence="2" id="KW-0805">Transcription regulation</keyword>
<dbReference type="PANTHER" id="PTHR43133:SF46">
    <property type="entry name" value="RNA POLYMERASE SIGMA-70 FACTOR ECF SUBFAMILY"/>
    <property type="match status" value="1"/>
</dbReference>
<feature type="domain" description="RNA polymerase sigma factor 70 region 4 type 2" evidence="6">
    <location>
        <begin position="119"/>
        <end position="171"/>
    </location>
</feature>
<dbReference type="Pfam" id="PF08281">
    <property type="entry name" value="Sigma70_r4_2"/>
    <property type="match status" value="1"/>
</dbReference>
<name>A0A1I2NV59_9BACT</name>
<evidence type="ECO:0000256" key="1">
    <source>
        <dbReference type="ARBA" id="ARBA00010641"/>
    </source>
</evidence>
<feature type="domain" description="RNA polymerase sigma-70 region 2" evidence="5">
    <location>
        <begin position="21"/>
        <end position="73"/>
    </location>
</feature>
<dbReference type="GO" id="GO:0006352">
    <property type="term" value="P:DNA-templated transcription initiation"/>
    <property type="evidence" value="ECO:0007669"/>
    <property type="project" value="InterPro"/>
</dbReference>
<evidence type="ECO:0000259" key="5">
    <source>
        <dbReference type="Pfam" id="PF04542"/>
    </source>
</evidence>
<organism evidence="7 8">
    <name type="scientific">Pontibacter chinhatensis</name>
    <dbReference type="NCBI Taxonomy" id="1436961"/>
    <lineage>
        <taxon>Bacteria</taxon>
        <taxon>Pseudomonadati</taxon>
        <taxon>Bacteroidota</taxon>
        <taxon>Cytophagia</taxon>
        <taxon>Cytophagales</taxon>
        <taxon>Hymenobacteraceae</taxon>
        <taxon>Pontibacter</taxon>
    </lineage>
</organism>
<sequence>MEELEIWKRFREGSEHDFTLLYRRYAPVMLRYGHRLSSDPDLVKDCVQQVFFQVWKSRQNLSTPPSVRNYLLKAFRCELAKKATFISKFQSLPDDSQLGTEASYEAELIKLQTSDLDSQRISQLLTKLPERQREVIFLKYYTGLQYDEMADIMGIDQKSVYKLTYKAIDKLHKLFHLPEKQESASLRKRVRVLASSLAPSPAEETASALEKLPAGGKLALNFD</sequence>
<dbReference type="Gene3D" id="1.10.10.10">
    <property type="entry name" value="Winged helix-like DNA-binding domain superfamily/Winged helix DNA-binding domain"/>
    <property type="match status" value="1"/>
</dbReference>
<dbReference type="GO" id="GO:0016987">
    <property type="term" value="F:sigma factor activity"/>
    <property type="evidence" value="ECO:0007669"/>
    <property type="project" value="UniProtKB-KW"/>
</dbReference>
<keyword evidence="3" id="KW-0731">Sigma factor</keyword>
<gene>
    <name evidence="7" type="ORF">SAMN05421739_101797</name>
</gene>
<evidence type="ECO:0000256" key="3">
    <source>
        <dbReference type="ARBA" id="ARBA00023082"/>
    </source>
</evidence>
<dbReference type="Pfam" id="PF04542">
    <property type="entry name" value="Sigma70_r2"/>
    <property type="match status" value="1"/>
</dbReference>
<dbReference type="InterPro" id="IPR013249">
    <property type="entry name" value="RNA_pol_sigma70_r4_t2"/>
</dbReference>
<evidence type="ECO:0000259" key="6">
    <source>
        <dbReference type="Pfam" id="PF08281"/>
    </source>
</evidence>
<keyword evidence="8" id="KW-1185">Reference proteome</keyword>
<dbReference type="SUPFAM" id="SSF88659">
    <property type="entry name" value="Sigma3 and sigma4 domains of RNA polymerase sigma factors"/>
    <property type="match status" value="1"/>
</dbReference>
<dbReference type="InterPro" id="IPR036388">
    <property type="entry name" value="WH-like_DNA-bd_sf"/>
</dbReference>
<evidence type="ECO:0000256" key="2">
    <source>
        <dbReference type="ARBA" id="ARBA00023015"/>
    </source>
</evidence>
<dbReference type="Gene3D" id="1.10.1740.10">
    <property type="match status" value="1"/>
</dbReference>
<dbReference type="NCBIfam" id="TIGR02937">
    <property type="entry name" value="sigma70-ECF"/>
    <property type="match status" value="1"/>
</dbReference>
<dbReference type="InterPro" id="IPR007627">
    <property type="entry name" value="RNA_pol_sigma70_r2"/>
</dbReference>
<dbReference type="InterPro" id="IPR013324">
    <property type="entry name" value="RNA_pol_sigma_r3/r4-like"/>
</dbReference>
<keyword evidence="4" id="KW-0804">Transcription</keyword>
<dbReference type="RefSeq" id="WP_139217755.1">
    <property type="nucleotide sequence ID" value="NZ_FOOT01000001.1"/>
</dbReference>
<dbReference type="GO" id="GO:0003677">
    <property type="term" value="F:DNA binding"/>
    <property type="evidence" value="ECO:0007669"/>
    <property type="project" value="InterPro"/>
</dbReference>
<dbReference type="SUPFAM" id="SSF88946">
    <property type="entry name" value="Sigma2 domain of RNA polymerase sigma factors"/>
    <property type="match status" value="1"/>
</dbReference>
<dbReference type="OrthoDB" id="9150024at2"/>
<evidence type="ECO:0000313" key="7">
    <source>
        <dbReference type="EMBL" id="SFG05326.1"/>
    </source>
</evidence>
<evidence type="ECO:0000256" key="4">
    <source>
        <dbReference type="ARBA" id="ARBA00023163"/>
    </source>
</evidence>
<dbReference type="PANTHER" id="PTHR43133">
    <property type="entry name" value="RNA POLYMERASE ECF-TYPE SIGMA FACTO"/>
    <property type="match status" value="1"/>
</dbReference>
<protein>
    <submittedName>
        <fullName evidence="7">RNA polymerase sigma-70 factor, ECF subfamily</fullName>
    </submittedName>
</protein>
<comment type="similarity">
    <text evidence="1">Belongs to the sigma-70 factor family. ECF subfamily.</text>
</comment>